<feature type="transmembrane region" description="Helical" evidence="1">
    <location>
        <begin position="6"/>
        <end position="29"/>
    </location>
</feature>
<keyword evidence="1" id="KW-0812">Transmembrane</keyword>
<protein>
    <submittedName>
        <fullName evidence="3">Ggdef domain/eal domain protein</fullName>
    </submittedName>
</protein>
<keyword evidence="1" id="KW-1133">Transmembrane helix</keyword>
<sequence length="102" mass="10986">MHETYNPWLVSLSVFVAIAVSYTALMLAGRVAAAERSGGRIWLFGGAVSMGIGIWAMHFIGMLAYSLPMHLRYNILITLASLLIGILTSGFALSIASRRAVT</sequence>
<dbReference type="InterPro" id="IPR005330">
    <property type="entry name" value="MHYT_dom"/>
</dbReference>
<feature type="transmembrane region" description="Helical" evidence="1">
    <location>
        <begin position="73"/>
        <end position="96"/>
    </location>
</feature>
<feature type="transmembrane region" description="Helical" evidence="1">
    <location>
        <begin position="41"/>
        <end position="67"/>
    </location>
</feature>
<evidence type="ECO:0000256" key="1">
    <source>
        <dbReference type="SAM" id="Phobius"/>
    </source>
</evidence>
<feature type="domain" description="MHYT" evidence="2">
    <location>
        <begin position="5"/>
        <end position="102"/>
    </location>
</feature>
<dbReference type="PROSITE" id="PS50924">
    <property type="entry name" value="MHYT"/>
    <property type="match status" value="1"/>
</dbReference>
<feature type="non-terminal residue" evidence="3">
    <location>
        <position position="102"/>
    </location>
</feature>
<comment type="caution">
    <text evidence="3">The sequence shown here is derived from an EMBL/GenBank/DDBJ whole genome shotgun (WGS) entry which is preliminary data.</text>
</comment>
<dbReference type="AlphaFoldDB" id="T1B280"/>
<name>T1B280_9ZZZZ</name>
<dbReference type="PANTHER" id="PTHR35152:SF1">
    <property type="entry name" value="DOMAIN SIGNALLING PROTEIN, PUTATIVE (AFU_ORTHOLOGUE AFUA_5G11310)-RELATED"/>
    <property type="match status" value="1"/>
</dbReference>
<evidence type="ECO:0000313" key="3">
    <source>
        <dbReference type="EMBL" id="EQD48470.1"/>
    </source>
</evidence>
<organism evidence="3">
    <name type="scientific">mine drainage metagenome</name>
    <dbReference type="NCBI Taxonomy" id="410659"/>
    <lineage>
        <taxon>unclassified sequences</taxon>
        <taxon>metagenomes</taxon>
        <taxon>ecological metagenomes</taxon>
    </lineage>
</organism>
<accession>T1B280</accession>
<dbReference type="PANTHER" id="PTHR35152">
    <property type="entry name" value="DOMAIN SIGNALLING PROTEIN, PUTATIVE (AFU_ORTHOLOGUE AFUA_5G11310)-RELATED"/>
    <property type="match status" value="1"/>
</dbReference>
<dbReference type="EMBL" id="AUZY01007850">
    <property type="protein sequence ID" value="EQD48470.1"/>
    <property type="molecule type" value="Genomic_DNA"/>
</dbReference>
<proteinExistence type="predicted"/>
<dbReference type="Pfam" id="PF03707">
    <property type="entry name" value="MHYT"/>
    <property type="match status" value="2"/>
</dbReference>
<reference evidence="3" key="2">
    <citation type="journal article" date="2014" name="ISME J.">
        <title>Microbial stratification in low pH oxic and suboxic macroscopic growths along an acid mine drainage.</title>
        <authorList>
            <person name="Mendez-Garcia C."/>
            <person name="Mesa V."/>
            <person name="Sprenger R.R."/>
            <person name="Richter M."/>
            <person name="Diez M.S."/>
            <person name="Solano J."/>
            <person name="Bargiela R."/>
            <person name="Golyshina O.V."/>
            <person name="Manteca A."/>
            <person name="Ramos J.L."/>
            <person name="Gallego J.R."/>
            <person name="Llorente I."/>
            <person name="Martins Dos Santos V.A."/>
            <person name="Jensen O.N."/>
            <person name="Pelaez A.I."/>
            <person name="Sanchez J."/>
            <person name="Ferrer M."/>
        </authorList>
    </citation>
    <scope>NUCLEOTIDE SEQUENCE</scope>
</reference>
<keyword evidence="1" id="KW-0472">Membrane</keyword>
<gene>
    <name evidence="3" type="ORF">B1B_12032</name>
</gene>
<reference evidence="3" key="1">
    <citation type="submission" date="2013-08" db="EMBL/GenBank/DDBJ databases">
        <authorList>
            <person name="Mendez C."/>
            <person name="Richter M."/>
            <person name="Ferrer M."/>
            <person name="Sanchez J."/>
        </authorList>
    </citation>
    <scope>NUCLEOTIDE SEQUENCE</scope>
</reference>
<evidence type="ECO:0000259" key="2">
    <source>
        <dbReference type="PROSITE" id="PS50924"/>
    </source>
</evidence>